<accession>A0ABS5SGW8</accession>
<dbReference type="Pfam" id="PF03168">
    <property type="entry name" value="LEA_2"/>
    <property type="match status" value="1"/>
</dbReference>
<protein>
    <submittedName>
        <fullName evidence="4">LEA type 2 family protein</fullName>
    </submittedName>
</protein>
<dbReference type="Proteomes" id="UP000756860">
    <property type="component" value="Unassembled WGS sequence"/>
</dbReference>
<keyword evidence="2" id="KW-0732">Signal</keyword>
<gene>
    <name evidence="4" type="ORF">KI810_16270</name>
</gene>
<comment type="caution">
    <text evidence="4">The sequence shown here is derived from an EMBL/GenBank/DDBJ whole genome shotgun (WGS) entry which is preliminary data.</text>
</comment>
<dbReference type="EMBL" id="JAHCVK010000013">
    <property type="protein sequence ID" value="MBT0654608.1"/>
    <property type="molecule type" value="Genomic_DNA"/>
</dbReference>
<proteinExistence type="inferred from homology"/>
<evidence type="ECO:0000256" key="1">
    <source>
        <dbReference type="ARBA" id="ARBA00005960"/>
    </source>
</evidence>
<dbReference type="InterPro" id="IPR004864">
    <property type="entry name" value="LEA_2"/>
</dbReference>
<evidence type="ECO:0000256" key="2">
    <source>
        <dbReference type="SAM" id="SignalP"/>
    </source>
</evidence>
<name>A0ABS5SGW8_9BACT</name>
<dbReference type="InterPro" id="IPR013990">
    <property type="entry name" value="WHy-dom"/>
</dbReference>
<dbReference type="InterPro" id="IPR045043">
    <property type="entry name" value="Lea14-like"/>
</dbReference>
<evidence type="ECO:0000313" key="4">
    <source>
        <dbReference type="EMBL" id="MBT0654608.1"/>
    </source>
</evidence>
<feature type="chain" id="PRO_5046427633" evidence="2">
    <location>
        <begin position="20"/>
        <end position="164"/>
    </location>
</feature>
<reference evidence="4 5" key="1">
    <citation type="submission" date="2021-05" db="EMBL/GenBank/DDBJ databases">
        <title>The draft genome of Geobacter luticola JCM 17780.</title>
        <authorList>
            <person name="Xu Z."/>
            <person name="Masuda Y."/>
            <person name="Itoh H."/>
            <person name="Senoo K."/>
        </authorList>
    </citation>
    <scope>NUCLEOTIDE SEQUENCE [LARGE SCALE GENOMIC DNA]</scope>
    <source>
        <strain evidence="4 5">JCM 17780</strain>
    </source>
</reference>
<dbReference type="PROSITE" id="PS51257">
    <property type="entry name" value="PROKAR_LIPOPROTEIN"/>
    <property type="match status" value="1"/>
</dbReference>
<evidence type="ECO:0000259" key="3">
    <source>
        <dbReference type="SMART" id="SM00769"/>
    </source>
</evidence>
<dbReference type="PANTHER" id="PTHR31459">
    <property type="match status" value="1"/>
</dbReference>
<comment type="similarity">
    <text evidence="1">Belongs to the LEA type 2 family.</text>
</comment>
<evidence type="ECO:0000313" key="5">
    <source>
        <dbReference type="Proteomes" id="UP000756860"/>
    </source>
</evidence>
<sequence>MKRLLFVSFMLLTGCSLFVKNPEVTVKDVSLVGLDGAGAMLEVALGVSNPNPYRIDLRGYRYTLQIASLPLAAGDARQAVVFAPEKTTEVRIPVKIAYGDLLEILNRRPDMDHVPYRLQADLDLNMPVGTLALPLDRSGTFAIPRNYRPSALIRQFSDFLGGVR</sequence>
<dbReference type="SUPFAM" id="SSF117070">
    <property type="entry name" value="LEA14-like"/>
    <property type="match status" value="1"/>
</dbReference>
<organism evidence="4 5">
    <name type="scientific">Geomobilimonas luticola</name>
    <dbReference type="NCBI Taxonomy" id="1114878"/>
    <lineage>
        <taxon>Bacteria</taxon>
        <taxon>Pseudomonadati</taxon>
        <taxon>Thermodesulfobacteriota</taxon>
        <taxon>Desulfuromonadia</taxon>
        <taxon>Geobacterales</taxon>
        <taxon>Geobacteraceae</taxon>
        <taxon>Geomobilimonas</taxon>
    </lineage>
</organism>
<feature type="domain" description="Water stress and hypersensitive response" evidence="3">
    <location>
        <begin position="24"/>
        <end position="140"/>
    </location>
</feature>
<dbReference type="PANTHER" id="PTHR31459:SF2">
    <property type="entry name" value="OS03G0843300 PROTEIN"/>
    <property type="match status" value="1"/>
</dbReference>
<dbReference type="Gene3D" id="2.60.40.1820">
    <property type="match status" value="1"/>
</dbReference>
<keyword evidence="5" id="KW-1185">Reference proteome</keyword>
<dbReference type="SMART" id="SM00769">
    <property type="entry name" value="WHy"/>
    <property type="match status" value="1"/>
</dbReference>
<feature type="signal peptide" evidence="2">
    <location>
        <begin position="1"/>
        <end position="19"/>
    </location>
</feature>